<dbReference type="PANTHER" id="PTHR40705">
    <property type="entry name" value="TRNA(ILE2) 2-AGMATINYLCYTIDINE SYNTHETASE TIAS"/>
    <property type="match status" value="1"/>
</dbReference>
<sequence>MTVVGLDDTDSRARGMCTTYLTSVIGDALVAEGATVEKRLLVRLNPAIEHKTRGNAALAVHTDCDPEAAFEVAREAIEDLSVTDDPDTQPGLVVAPGDPGSVPDSVAEFARRAVRDRLSLAETLALADTANYVQEGWSGGRGRIGALAAVGAGRAFSEWTHELIAYRERERWGSPREVDPDSVFEAAESGYPGVWDTVDQVTGDAVCVPHTPGPVLYGIRGDNPDAVRRVAGGIESEPVASSALFTTNQGTDAHLRDGTVGSVRERRAYRVNGKVSRAPETRRGGHVFLEIGEGGDRLGCVAFEPTKRFRDRVRALRAGDRITVCGEVSEGTLKLEKFAVRKLNRTGDRNPRCPDCGRTMESAGREQGYRCRDCKTSAAEKERIEIERDLEIGWYEVPPTARRHVAKPLIRGGFDGPTHPE</sequence>
<keyword evidence="4 6" id="KW-0547">Nucleotide-binding</keyword>
<dbReference type="GeneID" id="9418093"/>
<dbReference type="PATRIC" id="fig|795797.18.peg.301"/>
<evidence type="ECO:0000313" key="11">
    <source>
        <dbReference type="EMBL" id="ELY34262.1"/>
    </source>
</evidence>
<dbReference type="GO" id="GO:0005737">
    <property type="term" value="C:cytoplasm"/>
    <property type="evidence" value="ECO:0007669"/>
    <property type="project" value="UniProtKB-SubCell"/>
</dbReference>
<evidence type="ECO:0000256" key="3">
    <source>
        <dbReference type="ARBA" id="ARBA00022694"/>
    </source>
</evidence>
<dbReference type="Gene3D" id="2.40.50.1010">
    <property type="match status" value="1"/>
</dbReference>
<dbReference type="Pfam" id="PF08489">
    <property type="entry name" value="TiaS_FLD"/>
    <property type="match status" value="1"/>
</dbReference>
<evidence type="ECO:0000256" key="2">
    <source>
        <dbReference type="ARBA" id="ARBA00022598"/>
    </source>
</evidence>
<dbReference type="EMBL" id="CP002062">
    <property type="protein sequence ID" value="ADJ13691.1"/>
    <property type="molecule type" value="Genomic_DNA"/>
</dbReference>
<evidence type="ECO:0000256" key="6">
    <source>
        <dbReference type="HAMAP-Rule" id="MF_01892"/>
    </source>
</evidence>
<dbReference type="InterPro" id="IPR055394">
    <property type="entry name" value="Zn_ribbon_TiaS"/>
</dbReference>
<dbReference type="AlphaFoldDB" id="D8J5B0"/>
<dbReference type="EC" id="6.3.4.22" evidence="6"/>
<comment type="catalytic activity">
    <reaction evidence="6">
        <text>cytidine(34) in tRNA(Ile2) + agmatine + ATP + H2O = 2-agmatinylcytidine(34) in tRNA(Ile2) + AMP + 2 phosphate + 2 H(+)</text>
        <dbReference type="Rhea" id="RHEA:43608"/>
        <dbReference type="Rhea" id="RHEA-COMP:10625"/>
        <dbReference type="Rhea" id="RHEA-COMP:10626"/>
        <dbReference type="ChEBI" id="CHEBI:15377"/>
        <dbReference type="ChEBI" id="CHEBI:15378"/>
        <dbReference type="ChEBI" id="CHEBI:30616"/>
        <dbReference type="ChEBI" id="CHEBI:43474"/>
        <dbReference type="ChEBI" id="CHEBI:58145"/>
        <dbReference type="ChEBI" id="CHEBI:82748"/>
        <dbReference type="ChEBI" id="CHEBI:83545"/>
        <dbReference type="ChEBI" id="CHEBI:456215"/>
        <dbReference type="EC" id="6.3.4.22"/>
    </reaction>
</comment>
<evidence type="ECO:0000256" key="1">
    <source>
        <dbReference type="ARBA" id="ARBA00022490"/>
    </source>
</evidence>
<dbReference type="HOGENOM" id="CLU_675459_0_0_2"/>
<evidence type="ECO:0000256" key="4">
    <source>
        <dbReference type="ARBA" id="ARBA00022741"/>
    </source>
</evidence>
<evidence type="ECO:0000259" key="7">
    <source>
        <dbReference type="Pfam" id="PF08489"/>
    </source>
</evidence>
<evidence type="ECO:0000259" key="8">
    <source>
        <dbReference type="Pfam" id="PF22641"/>
    </source>
</evidence>
<dbReference type="CDD" id="cd04482">
    <property type="entry name" value="RPA2_OBF_like"/>
    <property type="match status" value="1"/>
</dbReference>
<dbReference type="GO" id="GO:0002101">
    <property type="term" value="P:tRNA wobble cytosine modification"/>
    <property type="evidence" value="ECO:0007669"/>
    <property type="project" value="UniProtKB-UniRule"/>
</dbReference>
<name>D8J5B0_HALJB</name>
<gene>
    <name evidence="6" type="primary">tiaS</name>
    <name evidence="10" type="ordered locus">HacjB3_01490</name>
    <name evidence="11" type="ORF">C497_17832</name>
</gene>
<evidence type="ECO:0000256" key="5">
    <source>
        <dbReference type="ARBA" id="ARBA00022840"/>
    </source>
</evidence>
<keyword evidence="1 6" id="KW-0963">Cytoplasm</keyword>
<dbReference type="HAMAP" id="MF_01892">
    <property type="entry name" value="tRNA_Ile2_agm2C_synt"/>
    <property type="match status" value="1"/>
</dbReference>
<dbReference type="eggNOG" id="arCOG01115">
    <property type="taxonomic scope" value="Archaea"/>
</dbReference>
<dbReference type="PANTHER" id="PTHR40705:SF1">
    <property type="entry name" value="TRNA(ILE2) 2-AGMATINYLCYTIDINE SYNTHETASE TIAS"/>
    <property type="match status" value="1"/>
</dbReference>
<evidence type="ECO:0000313" key="13">
    <source>
        <dbReference type="Proteomes" id="UP000011645"/>
    </source>
</evidence>
<feature type="domain" description="TiaS FLD" evidence="7">
    <location>
        <begin position="140"/>
        <end position="254"/>
    </location>
</feature>
<evidence type="ECO:0000313" key="12">
    <source>
        <dbReference type="Proteomes" id="UP000000390"/>
    </source>
</evidence>
<dbReference type="GO" id="GO:0005524">
    <property type="term" value="F:ATP binding"/>
    <property type="evidence" value="ECO:0007669"/>
    <property type="project" value="UniProtKB-KW"/>
</dbReference>
<proteinExistence type="inferred from homology"/>
<dbReference type="RefSeq" id="WP_008418664.1">
    <property type="nucleotide sequence ID" value="NC_014297.1"/>
</dbReference>
<dbReference type="Gene3D" id="3.90.600.20">
    <property type="match status" value="1"/>
</dbReference>
<dbReference type="GO" id="GO:0016879">
    <property type="term" value="F:ligase activity, forming carbon-nitrogen bonds"/>
    <property type="evidence" value="ECO:0007669"/>
    <property type="project" value="UniProtKB-UniRule"/>
</dbReference>
<feature type="domain" description="TiaS-like TCKD" evidence="8">
    <location>
        <begin position="3"/>
        <end position="61"/>
    </location>
</feature>
<feature type="domain" description="TiaS C-terminal zinc ribbon" evidence="9">
    <location>
        <begin position="350"/>
        <end position="390"/>
    </location>
</feature>
<dbReference type="EMBL" id="AOHV01000042">
    <property type="protein sequence ID" value="ELY34262.1"/>
    <property type="molecule type" value="Genomic_DNA"/>
</dbReference>
<dbReference type="KEGG" id="hje:HacjB3_01490"/>
<reference evidence="10 12" key="1">
    <citation type="journal article" date="2010" name="J. Bacteriol.">
        <title>Complete genome sequence of Halalkalicoccus jeotgali B3(T), an extremely halophilic archaeon.</title>
        <authorList>
            <person name="Roh S.W."/>
            <person name="Nam Y.D."/>
            <person name="Nam S.H."/>
            <person name="Choi S.H."/>
            <person name="Park H.S."/>
            <person name="Bae J.W."/>
        </authorList>
    </citation>
    <scope>NUCLEOTIDE SEQUENCE [LARGE SCALE GENOMIC DNA]</scope>
    <source>
        <strain evidence="10">B3</strain>
        <strain evidence="12">DSM 18796 / CECT 7217 / JCM 14584 / KCTC 4019 / B3</strain>
    </source>
</reference>
<accession>D8J5B0</accession>
<dbReference type="STRING" id="795797.HacjB3_01490"/>
<dbReference type="InterPro" id="IPR024913">
    <property type="entry name" value="tRNA_Ile2__agm2C_synt"/>
</dbReference>
<dbReference type="Proteomes" id="UP000011645">
    <property type="component" value="Unassembled WGS sequence"/>
</dbReference>
<evidence type="ECO:0000313" key="10">
    <source>
        <dbReference type="EMBL" id="ADJ13691.1"/>
    </source>
</evidence>
<dbReference type="Pfam" id="PF23783">
    <property type="entry name" value="Zn_ribbon_TiaS"/>
    <property type="match status" value="1"/>
</dbReference>
<comment type="subcellular location">
    <subcellularLocation>
        <location evidence="6">Cytoplasm</location>
    </subcellularLocation>
</comment>
<organism evidence="10 12">
    <name type="scientific">Halalkalicoccus jeotgali (strain DSM 18796 / CECT 7217 / JCM 14584 / KCTC 4019 / B3)</name>
    <dbReference type="NCBI Taxonomy" id="795797"/>
    <lineage>
        <taxon>Archaea</taxon>
        <taxon>Methanobacteriati</taxon>
        <taxon>Methanobacteriota</taxon>
        <taxon>Stenosarchaea group</taxon>
        <taxon>Halobacteria</taxon>
        <taxon>Halobacteriales</taxon>
        <taxon>Halococcaceae</taxon>
        <taxon>Halalkalicoccus</taxon>
    </lineage>
</organism>
<dbReference type="Pfam" id="PF22641">
    <property type="entry name" value="TiaS_TCKD"/>
    <property type="match status" value="1"/>
</dbReference>
<reference evidence="11 13" key="2">
    <citation type="journal article" date="2014" name="PLoS Genet.">
        <title>Phylogenetically driven sequencing of extremely halophilic archaea reveals strategies for static and dynamic osmo-response.</title>
        <authorList>
            <person name="Becker E.A."/>
            <person name="Seitzer P.M."/>
            <person name="Tritt A."/>
            <person name="Larsen D."/>
            <person name="Krusor M."/>
            <person name="Yao A.I."/>
            <person name="Wu D."/>
            <person name="Madern D."/>
            <person name="Eisen J.A."/>
            <person name="Darling A.E."/>
            <person name="Facciotti M.T."/>
        </authorList>
    </citation>
    <scope>NUCLEOTIDE SEQUENCE [LARGE SCALE GENOMIC DNA]</scope>
    <source>
        <strain evidence="11">B3</strain>
        <strain evidence="13">DSM 18796 / CECT 7217 / JCM 14584 / KCTC 4019 / B3</strain>
    </source>
</reference>
<dbReference type="OrthoDB" id="39189at2157"/>
<dbReference type="InterPro" id="IPR053870">
    <property type="entry name" value="TiaS-like_TCKD"/>
</dbReference>
<keyword evidence="5 6" id="KW-0067">ATP-binding</keyword>
<keyword evidence="2 6" id="KW-0436">Ligase</keyword>
<keyword evidence="13" id="KW-1185">Reference proteome</keyword>
<comment type="function">
    <text evidence="6">ATP-dependent agmatine transferase that catalyzes the formation of 2-agmatinylcytidine (agm2C) at the wobble position (C34) of tRNA(Ile2), converting the codon specificity from AUG to AUA.</text>
</comment>
<keyword evidence="3 6" id="KW-0819">tRNA processing</keyword>
<protein>
    <recommendedName>
        <fullName evidence="6">tRNA(Ile2) 2-agmatinylcytidine synthetase TiaS</fullName>
        <shortName evidence="6">tRNA(Ile2)-agm2C synthetase</shortName>
        <ecNumber evidence="6">6.3.4.22</ecNumber>
    </recommendedName>
    <alternativeName>
        <fullName evidence="6">tRNA(Ile2) agmatidine synthetase</fullName>
    </alternativeName>
</protein>
<dbReference type="InterPro" id="IPR013696">
    <property type="entry name" value="TiaS_FLD"/>
</dbReference>
<dbReference type="Gene3D" id="3.30.70.2200">
    <property type="match status" value="1"/>
</dbReference>
<evidence type="ECO:0000259" key="9">
    <source>
        <dbReference type="Pfam" id="PF23783"/>
    </source>
</evidence>
<dbReference type="Proteomes" id="UP000000390">
    <property type="component" value="Chromosome"/>
</dbReference>
<comment type="similarity">
    <text evidence="6">Belongs to the TiaS family.</text>
</comment>